<organism evidence="1 2">
    <name type="scientific">Pseudozyma hubeiensis (strain SY62)</name>
    <name type="common">Yeast</name>
    <dbReference type="NCBI Taxonomy" id="1305764"/>
    <lineage>
        <taxon>Eukaryota</taxon>
        <taxon>Fungi</taxon>
        <taxon>Dikarya</taxon>
        <taxon>Basidiomycota</taxon>
        <taxon>Ustilaginomycotina</taxon>
        <taxon>Ustilaginomycetes</taxon>
        <taxon>Ustilaginales</taxon>
        <taxon>Ustilaginaceae</taxon>
        <taxon>Pseudozyma</taxon>
    </lineage>
</organism>
<dbReference type="Proteomes" id="UP000014071">
    <property type="component" value="Unassembled WGS sequence"/>
</dbReference>
<keyword evidence="1" id="KW-0418">Kinase</keyword>
<accession>R9P0D7</accession>
<reference evidence="2" key="1">
    <citation type="journal article" date="2013" name="Genome Announc.">
        <title>Draft genome sequence of the basidiomycetous yeast-like fungus Pseudozyma hubeiensis SY62, which produces an abundant amount of the biosurfactant mannosylerythritol lipids.</title>
        <authorList>
            <person name="Konishi M."/>
            <person name="Hatada Y."/>
            <person name="Horiuchi J."/>
        </authorList>
    </citation>
    <scope>NUCLEOTIDE SEQUENCE [LARGE SCALE GENOMIC DNA]</scope>
    <source>
        <strain evidence="2">SY62</strain>
    </source>
</reference>
<gene>
    <name evidence="1" type="ORF">PHSY_002169</name>
</gene>
<name>R9P0D7_PSEHS</name>
<proteinExistence type="predicted"/>
<dbReference type="HOGENOM" id="CLU_2758882_0_0_1"/>
<dbReference type="RefSeq" id="XP_012188183.1">
    <property type="nucleotide sequence ID" value="XM_012332793.1"/>
</dbReference>
<keyword evidence="1" id="KW-0670">Pyruvate</keyword>
<dbReference type="GeneID" id="24107462"/>
<keyword evidence="1" id="KW-0808">Transferase</keyword>
<evidence type="ECO:0000313" key="1">
    <source>
        <dbReference type="EMBL" id="GAC94596.1"/>
    </source>
</evidence>
<dbReference type="AlphaFoldDB" id="R9P0D7"/>
<evidence type="ECO:0000313" key="2">
    <source>
        <dbReference type="Proteomes" id="UP000014071"/>
    </source>
</evidence>
<sequence>MQRFRGRIGWNAVDGPLASDRSDSVTEARWLYAAPWIGGRYGERRTRNVNVVFDEVDASHREGSVKRRNF</sequence>
<dbReference type="GO" id="GO:0016301">
    <property type="term" value="F:kinase activity"/>
    <property type="evidence" value="ECO:0007669"/>
    <property type="project" value="UniProtKB-KW"/>
</dbReference>
<keyword evidence="2" id="KW-1185">Reference proteome</keyword>
<dbReference type="EMBL" id="DF238785">
    <property type="protein sequence ID" value="GAC94596.1"/>
    <property type="molecule type" value="Genomic_DNA"/>
</dbReference>
<protein>
    <submittedName>
        <fullName evidence="1">Phosphoenolpyruvate carboxykinase</fullName>
    </submittedName>
</protein>